<evidence type="ECO:0000256" key="6">
    <source>
        <dbReference type="ARBA" id="ARBA00033409"/>
    </source>
</evidence>
<proteinExistence type="inferred from homology"/>
<evidence type="ECO:0000256" key="1">
    <source>
        <dbReference type="ARBA" id="ARBA00007452"/>
    </source>
</evidence>
<dbReference type="Pfam" id="PF11967">
    <property type="entry name" value="RecO_N"/>
    <property type="match status" value="1"/>
</dbReference>
<feature type="domain" description="DNA replication/recombination mediator RecO N-terminal" evidence="8">
    <location>
        <begin position="1"/>
        <end position="69"/>
    </location>
</feature>
<organism evidence="9 10">
    <name type="scientific">Pyruvatibacter mobilis</name>
    <dbReference type="NCBI Taxonomy" id="1712261"/>
    <lineage>
        <taxon>Bacteria</taxon>
        <taxon>Pseudomonadati</taxon>
        <taxon>Pseudomonadota</taxon>
        <taxon>Alphaproteobacteria</taxon>
        <taxon>Hyphomicrobiales</taxon>
        <taxon>Parvibaculaceae</taxon>
        <taxon>Pyruvatibacter</taxon>
    </lineage>
</organism>
<dbReference type="InterPro" id="IPR037278">
    <property type="entry name" value="ARFGAP/RecO"/>
</dbReference>
<keyword evidence="3 7" id="KW-0227">DNA damage</keyword>
<dbReference type="GeneID" id="300654506"/>
<dbReference type="RefSeq" id="WP_160587699.1">
    <property type="nucleotide sequence ID" value="NZ_BMHN01000001.1"/>
</dbReference>
<dbReference type="SUPFAM" id="SSF57863">
    <property type="entry name" value="ArfGap/RecO-like zinc finger"/>
    <property type="match status" value="1"/>
</dbReference>
<gene>
    <name evidence="7 9" type="primary">recO</name>
    <name evidence="9" type="ORF">GTQ45_08660</name>
</gene>
<dbReference type="AlphaFoldDB" id="A0A845QB34"/>
<evidence type="ECO:0000256" key="3">
    <source>
        <dbReference type="ARBA" id="ARBA00022763"/>
    </source>
</evidence>
<dbReference type="GO" id="GO:0006302">
    <property type="term" value="P:double-strand break repair"/>
    <property type="evidence" value="ECO:0007669"/>
    <property type="project" value="TreeGrafter"/>
</dbReference>
<evidence type="ECO:0000313" key="10">
    <source>
        <dbReference type="Proteomes" id="UP000470384"/>
    </source>
</evidence>
<dbReference type="HAMAP" id="MF_00201">
    <property type="entry name" value="RecO"/>
    <property type="match status" value="1"/>
</dbReference>
<comment type="function">
    <text evidence="7">Involved in DNA repair and RecF pathway recombination.</text>
</comment>
<keyword evidence="10" id="KW-1185">Reference proteome</keyword>
<dbReference type="InterPro" id="IPR022572">
    <property type="entry name" value="DNA_rep/recomb_RecO_N"/>
</dbReference>
<dbReference type="GO" id="GO:0043590">
    <property type="term" value="C:bacterial nucleoid"/>
    <property type="evidence" value="ECO:0007669"/>
    <property type="project" value="TreeGrafter"/>
</dbReference>
<dbReference type="InterPro" id="IPR003717">
    <property type="entry name" value="RecO"/>
</dbReference>
<evidence type="ECO:0000259" key="8">
    <source>
        <dbReference type="Pfam" id="PF11967"/>
    </source>
</evidence>
<name>A0A845QB34_9HYPH</name>
<evidence type="ECO:0000313" key="9">
    <source>
        <dbReference type="EMBL" id="NBG95803.1"/>
    </source>
</evidence>
<evidence type="ECO:0000256" key="4">
    <source>
        <dbReference type="ARBA" id="ARBA00023172"/>
    </source>
</evidence>
<dbReference type="GO" id="GO:0006310">
    <property type="term" value="P:DNA recombination"/>
    <property type="evidence" value="ECO:0007669"/>
    <property type="project" value="UniProtKB-UniRule"/>
</dbReference>
<dbReference type="PANTHER" id="PTHR33991">
    <property type="entry name" value="DNA REPAIR PROTEIN RECO"/>
    <property type="match status" value="1"/>
</dbReference>
<keyword evidence="5 7" id="KW-0234">DNA repair</keyword>
<dbReference type="SUPFAM" id="SSF50249">
    <property type="entry name" value="Nucleic acid-binding proteins"/>
    <property type="match status" value="1"/>
</dbReference>
<dbReference type="Pfam" id="PF02565">
    <property type="entry name" value="RecO_C"/>
    <property type="match status" value="1"/>
</dbReference>
<dbReference type="NCBIfam" id="TIGR00613">
    <property type="entry name" value="reco"/>
    <property type="match status" value="1"/>
</dbReference>
<protein>
    <recommendedName>
        <fullName evidence="2 7">DNA repair protein RecO</fullName>
    </recommendedName>
    <alternativeName>
        <fullName evidence="6 7">Recombination protein O</fullName>
    </alternativeName>
</protein>
<dbReference type="Proteomes" id="UP000470384">
    <property type="component" value="Unassembled WGS sequence"/>
</dbReference>
<sequence length="243" mass="26415">MEWTDDGIVLHVRPYGESSVILEALTRDHGRHLGLVRGGSSKKMRGILQPGNGLRLVWRARLQEHLGNYAVEPARERVGVALGDRAALAGLTAAASVASALLPEREAHPKVFDGLMIVLEALEDLETWPVLLVRWELGLLEDLGFGLDLQACALTGETENLAYVSPRSGRAVTAEAAGQYKERLLVLPAFLTGAMEASVGDVLAGLRLTGFFLEKRVLAPNDKVLPAPRMSLPDQLEKLMRRA</sequence>
<evidence type="ECO:0000256" key="2">
    <source>
        <dbReference type="ARBA" id="ARBA00021310"/>
    </source>
</evidence>
<evidence type="ECO:0000256" key="5">
    <source>
        <dbReference type="ARBA" id="ARBA00023204"/>
    </source>
</evidence>
<dbReference type="EMBL" id="WXYQ01000006">
    <property type="protein sequence ID" value="NBG95803.1"/>
    <property type="molecule type" value="Genomic_DNA"/>
</dbReference>
<reference evidence="9 10" key="1">
    <citation type="journal article" date="2016" name="Int. J. Syst. Evol. Microbiol.">
        <title>Pyruvatibacter mobilis gen. nov., sp. nov., a marine bacterium from the culture broth of Picochlorum sp. 122.</title>
        <authorList>
            <person name="Wang G."/>
            <person name="Tang M."/>
            <person name="Wu H."/>
            <person name="Dai S."/>
            <person name="Li T."/>
            <person name="Chen C."/>
            <person name="He H."/>
            <person name="Fan J."/>
            <person name="Xiang W."/>
            <person name="Li X."/>
        </authorList>
    </citation>
    <scope>NUCLEOTIDE SEQUENCE [LARGE SCALE GENOMIC DNA]</scope>
    <source>
        <strain evidence="9 10">GYP-11</strain>
    </source>
</reference>
<dbReference type="Gene3D" id="2.40.50.140">
    <property type="entry name" value="Nucleic acid-binding proteins"/>
    <property type="match status" value="1"/>
</dbReference>
<dbReference type="Gene3D" id="1.20.1440.120">
    <property type="entry name" value="Recombination protein O, C-terminal domain"/>
    <property type="match status" value="1"/>
</dbReference>
<evidence type="ECO:0000256" key="7">
    <source>
        <dbReference type="HAMAP-Rule" id="MF_00201"/>
    </source>
</evidence>
<dbReference type="InterPro" id="IPR042242">
    <property type="entry name" value="RecO_C"/>
</dbReference>
<comment type="caution">
    <text evidence="9">The sequence shown here is derived from an EMBL/GenBank/DDBJ whole genome shotgun (WGS) entry which is preliminary data.</text>
</comment>
<dbReference type="InterPro" id="IPR012340">
    <property type="entry name" value="NA-bd_OB-fold"/>
</dbReference>
<comment type="similarity">
    <text evidence="1 7">Belongs to the RecO family.</text>
</comment>
<dbReference type="PANTHER" id="PTHR33991:SF1">
    <property type="entry name" value="DNA REPAIR PROTEIN RECO"/>
    <property type="match status" value="1"/>
</dbReference>
<dbReference type="OrthoDB" id="9804792at2"/>
<accession>A0A845QB34</accession>
<keyword evidence="4 7" id="KW-0233">DNA recombination</keyword>